<accession>A0A3N2RP58</accession>
<name>A0A3N2RP58_LYSEN</name>
<proteinExistence type="predicted"/>
<dbReference type="InterPro" id="IPR006680">
    <property type="entry name" value="Amidohydro-rel"/>
</dbReference>
<dbReference type="PANTHER" id="PTHR43135">
    <property type="entry name" value="ALPHA-D-RIBOSE 1-METHYLPHOSPHONATE 5-TRIPHOSPHATE DIPHOSPHATASE"/>
    <property type="match status" value="1"/>
</dbReference>
<gene>
    <name evidence="3" type="ORF">D9T17_01400</name>
</gene>
<dbReference type="AlphaFoldDB" id="A0A3N2RP58"/>
<keyword evidence="1" id="KW-0732">Signal</keyword>
<evidence type="ECO:0000313" key="4">
    <source>
        <dbReference type="Proteomes" id="UP000275910"/>
    </source>
</evidence>
<dbReference type="Pfam" id="PF01979">
    <property type="entry name" value="Amidohydro_1"/>
    <property type="match status" value="1"/>
</dbReference>
<feature type="chain" id="PRO_5018134940" description="Amidohydrolase-related domain-containing protein" evidence="1">
    <location>
        <begin position="28"/>
        <end position="427"/>
    </location>
</feature>
<organism evidence="3 4">
    <name type="scientific">Lysobacter enzymogenes</name>
    <dbReference type="NCBI Taxonomy" id="69"/>
    <lineage>
        <taxon>Bacteria</taxon>
        <taxon>Pseudomonadati</taxon>
        <taxon>Pseudomonadota</taxon>
        <taxon>Gammaproteobacteria</taxon>
        <taxon>Lysobacterales</taxon>
        <taxon>Lysobacteraceae</taxon>
        <taxon>Lysobacter</taxon>
    </lineage>
</organism>
<reference evidence="3 4" key="1">
    <citation type="submission" date="2018-10" db="EMBL/GenBank/DDBJ databases">
        <title>The genome of Lysobacter enzymogenes OH11.</title>
        <authorList>
            <person name="Liu F."/>
            <person name="Zhao Y."/>
            <person name="Qian G."/>
            <person name="Chen Y."/>
            <person name="Xu H."/>
        </authorList>
    </citation>
    <scope>NUCLEOTIDE SEQUENCE [LARGE SCALE GENOMIC DNA]</scope>
    <source>
        <strain evidence="3 4">OH11</strain>
    </source>
</reference>
<dbReference type="InterPro" id="IPR032466">
    <property type="entry name" value="Metal_Hydrolase"/>
</dbReference>
<dbReference type="PANTHER" id="PTHR43135:SF3">
    <property type="entry name" value="ALPHA-D-RIBOSE 1-METHYLPHOSPHONATE 5-TRIPHOSPHATE DIPHOSPHATASE"/>
    <property type="match status" value="1"/>
</dbReference>
<dbReference type="GO" id="GO:0016810">
    <property type="term" value="F:hydrolase activity, acting on carbon-nitrogen (but not peptide) bonds"/>
    <property type="evidence" value="ECO:0007669"/>
    <property type="project" value="InterPro"/>
</dbReference>
<evidence type="ECO:0000256" key="1">
    <source>
        <dbReference type="SAM" id="SignalP"/>
    </source>
</evidence>
<sequence length="427" mass="46875">MERRVIPSFRLRWLVAGALFAAMGAAADTRAAPPADAPSLAIEFRDGRWFDGARFRAGTWYSVDGALTRTRPARVDRVVDLDGGYATPPLAEGHNHNLQNAWGARRFRDRYVADGVQYAAMLCGDPDGAAQAREALGADAPLDVLYASACISSSDGHPLAMARRNPDGSLRLVEEVHDRDYLVMDSREDIERKWPRVRAARPDLIKAVLVHSERPERRGDARYFGMNGLRPQLLAALVERAHADGLRVVAHVESAADFRVAVEAGVDMIGHLPGYQIWEGHGEADYRLDDASIALAARRGIALIATAGAASLVAGDDAGTLERVRALQRDNLRRLLAAGVPLALGSDRFDATVRAEIDYLSALRLMPPAKLWRAAVEYTPSLLFPQRRIGRIAEGFEANFIVLDADPLRAPQALDRIRLKVRRGELY</sequence>
<dbReference type="InterPro" id="IPR051781">
    <property type="entry name" value="Metallo-dep_Hydrolase"/>
</dbReference>
<evidence type="ECO:0000313" key="3">
    <source>
        <dbReference type="EMBL" id="ROU09156.1"/>
    </source>
</evidence>
<evidence type="ECO:0000259" key="2">
    <source>
        <dbReference type="Pfam" id="PF01979"/>
    </source>
</evidence>
<feature type="signal peptide" evidence="1">
    <location>
        <begin position="1"/>
        <end position="27"/>
    </location>
</feature>
<dbReference type="SUPFAM" id="SSF51556">
    <property type="entry name" value="Metallo-dependent hydrolases"/>
    <property type="match status" value="1"/>
</dbReference>
<protein>
    <recommendedName>
        <fullName evidence="2">Amidohydrolase-related domain-containing protein</fullName>
    </recommendedName>
</protein>
<dbReference type="Proteomes" id="UP000275910">
    <property type="component" value="Unassembled WGS sequence"/>
</dbReference>
<feature type="domain" description="Amidohydrolase-related" evidence="2">
    <location>
        <begin position="229"/>
        <end position="414"/>
    </location>
</feature>
<dbReference type="Gene3D" id="2.30.40.10">
    <property type="entry name" value="Urease, subunit C, domain 1"/>
    <property type="match status" value="1"/>
</dbReference>
<dbReference type="EMBL" id="RCTY01000003">
    <property type="protein sequence ID" value="ROU09156.1"/>
    <property type="molecule type" value="Genomic_DNA"/>
</dbReference>
<dbReference type="Gene3D" id="3.20.20.140">
    <property type="entry name" value="Metal-dependent hydrolases"/>
    <property type="match status" value="1"/>
</dbReference>
<comment type="caution">
    <text evidence="3">The sequence shown here is derived from an EMBL/GenBank/DDBJ whole genome shotgun (WGS) entry which is preliminary data.</text>
</comment>
<dbReference type="InterPro" id="IPR011059">
    <property type="entry name" value="Metal-dep_hydrolase_composite"/>
</dbReference>